<sequence>MYDSAYYDKVIHGSLNSIITIDLVGILAYVERPYYTQDLPHDPLFGDYVPFCRFQDKECKSFNAKFLECLLWNLHSCRGG</sequence>
<accession>A0A8S9MW87</accession>
<reference evidence="1" key="1">
    <citation type="submission" date="2019-12" db="EMBL/GenBank/DDBJ databases">
        <title>Genome sequencing and annotation of Brassica cretica.</title>
        <authorList>
            <person name="Studholme D.J."/>
            <person name="Sarris P."/>
        </authorList>
    </citation>
    <scope>NUCLEOTIDE SEQUENCE</scope>
    <source>
        <strain evidence="1">PFS-109/04</strain>
        <tissue evidence="1">Leaf</tissue>
    </source>
</reference>
<organism evidence="1 2">
    <name type="scientific">Brassica cretica</name>
    <name type="common">Mustard</name>
    <dbReference type="NCBI Taxonomy" id="69181"/>
    <lineage>
        <taxon>Eukaryota</taxon>
        <taxon>Viridiplantae</taxon>
        <taxon>Streptophyta</taxon>
        <taxon>Embryophyta</taxon>
        <taxon>Tracheophyta</taxon>
        <taxon>Spermatophyta</taxon>
        <taxon>Magnoliopsida</taxon>
        <taxon>eudicotyledons</taxon>
        <taxon>Gunneridae</taxon>
        <taxon>Pentapetalae</taxon>
        <taxon>rosids</taxon>
        <taxon>malvids</taxon>
        <taxon>Brassicales</taxon>
        <taxon>Brassicaceae</taxon>
        <taxon>Brassiceae</taxon>
        <taxon>Brassica</taxon>
    </lineage>
</organism>
<name>A0A8S9MW87_BRACR</name>
<evidence type="ECO:0000313" key="2">
    <source>
        <dbReference type="Proteomes" id="UP000712600"/>
    </source>
</evidence>
<evidence type="ECO:0000313" key="1">
    <source>
        <dbReference type="EMBL" id="KAF3484734.1"/>
    </source>
</evidence>
<dbReference type="Proteomes" id="UP000712600">
    <property type="component" value="Unassembled WGS sequence"/>
</dbReference>
<comment type="caution">
    <text evidence="1">The sequence shown here is derived from an EMBL/GenBank/DDBJ whole genome shotgun (WGS) entry which is preliminary data.</text>
</comment>
<gene>
    <name evidence="1" type="ORF">F2Q69_00052561</name>
</gene>
<protein>
    <submittedName>
        <fullName evidence="1">Uncharacterized protein</fullName>
    </submittedName>
</protein>
<proteinExistence type="predicted"/>
<dbReference type="AlphaFoldDB" id="A0A8S9MW87"/>
<dbReference type="EMBL" id="QGKX02002183">
    <property type="protein sequence ID" value="KAF3484734.1"/>
    <property type="molecule type" value="Genomic_DNA"/>
</dbReference>